<evidence type="ECO:0000313" key="1">
    <source>
        <dbReference type="EMBL" id="ETV93736.1"/>
    </source>
</evidence>
<proteinExistence type="predicted"/>
<protein>
    <submittedName>
        <fullName evidence="1">Uncharacterized protein</fullName>
    </submittedName>
</protein>
<sequence length="59" mass="6461">MGSLKSKLRSKWLQVAPVTTAAEKRLAMIKRTIADGEEIPTSLIRRSFEKAIPGVPNAP</sequence>
<dbReference type="AlphaFoldDB" id="A0A024TJE6"/>
<gene>
    <name evidence="1" type="ORF">H310_12312</name>
</gene>
<dbReference type="OrthoDB" id="97987at2759"/>
<dbReference type="GeneID" id="20089362"/>
<dbReference type="RefSeq" id="XP_008877545.1">
    <property type="nucleotide sequence ID" value="XM_008879323.1"/>
</dbReference>
<name>A0A024TJE6_9STRA</name>
<organism evidence="1">
    <name type="scientific">Aphanomyces invadans</name>
    <dbReference type="NCBI Taxonomy" id="157072"/>
    <lineage>
        <taxon>Eukaryota</taxon>
        <taxon>Sar</taxon>
        <taxon>Stramenopiles</taxon>
        <taxon>Oomycota</taxon>
        <taxon>Saprolegniomycetes</taxon>
        <taxon>Saprolegniales</taxon>
        <taxon>Verrucalvaceae</taxon>
        <taxon>Aphanomyces</taxon>
    </lineage>
</organism>
<accession>A0A024TJE6</accession>
<dbReference type="VEuPathDB" id="FungiDB:H310_12312"/>
<dbReference type="EMBL" id="KI913989">
    <property type="protein sequence ID" value="ETV93736.1"/>
    <property type="molecule type" value="Genomic_DNA"/>
</dbReference>
<reference evidence="1" key="1">
    <citation type="submission" date="2013-12" db="EMBL/GenBank/DDBJ databases">
        <title>The Genome Sequence of Aphanomyces invadans NJM9701.</title>
        <authorList>
            <consortium name="The Broad Institute Genomics Platform"/>
            <person name="Russ C."/>
            <person name="Tyler B."/>
            <person name="van West P."/>
            <person name="Dieguez-Uribeondo J."/>
            <person name="Young S.K."/>
            <person name="Zeng Q."/>
            <person name="Gargeya S."/>
            <person name="Fitzgerald M."/>
            <person name="Abouelleil A."/>
            <person name="Alvarado L."/>
            <person name="Chapman S.B."/>
            <person name="Gainer-Dewar J."/>
            <person name="Goldberg J."/>
            <person name="Griggs A."/>
            <person name="Gujja S."/>
            <person name="Hansen M."/>
            <person name="Howarth C."/>
            <person name="Imamovic A."/>
            <person name="Ireland A."/>
            <person name="Larimer J."/>
            <person name="McCowan C."/>
            <person name="Murphy C."/>
            <person name="Pearson M."/>
            <person name="Poon T.W."/>
            <person name="Priest M."/>
            <person name="Roberts A."/>
            <person name="Saif S."/>
            <person name="Shea T."/>
            <person name="Sykes S."/>
            <person name="Wortman J."/>
            <person name="Nusbaum C."/>
            <person name="Birren B."/>
        </authorList>
    </citation>
    <scope>NUCLEOTIDE SEQUENCE [LARGE SCALE GENOMIC DNA]</scope>
    <source>
        <strain evidence="1">NJM9701</strain>
    </source>
</reference>